<proteinExistence type="predicted"/>
<dbReference type="InterPro" id="IPR036322">
    <property type="entry name" value="WD40_repeat_dom_sf"/>
</dbReference>
<feature type="repeat" description="WD" evidence="1">
    <location>
        <begin position="36"/>
        <end position="68"/>
    </location>
</feature>
<feature type="region of interest" description="Disordered" evidence="2">
    <location>
        <begin position="1"/>
        <end position="26"/>
    </location>
</feature>
<dbReference type="PROSITE" id="PS50082">
    <property type="entry name" value="WD_REPEATS_2"/>
    <property type="match status" value="2"/>
</dbReference>
<keyword evidence="1" id="KW-0853">WD repeat</keyword>
<protein>
    <recommendedName>
        <fullName evidence="5">Anaphase-promoting complex subunit 4 WD40 domain-containing protein</fullName>
    </recommendedName>
</protein>
<dbReference type="InterPro" id="IPR015943">
    <property type="entry name" value="WD40/YVTN_repeat-like_dom_sf"/>
</dbReference>
<dbReference type="PANTHER" id="PTHR19920:SF0">
    <property type="entry name" value="CYTOSOLIC IRON-SULFUR PROTEIN ASSEMBLY PROTEIN CIAO1-RELATED"/>
    <property type="match status" value="1"/>
</dbReference>
<sequence>MESKGKGKRERETAEEKDELKEIQKLQGHAGMRTFEGAHAGTGRFFSWSPEGRFLAIPSYDGTTYIWDKNEDEVHDMEDLDLEEDDKEEVLSVSWDHSGCYLATCSRAAVRIWETLLLPHCESDKLADSEDAIMVQFHPSEDLLFSCCRDDTIEEWYMAQTLDHETKAHSSKGFSISFNATGDKMVTSREDLSIKVWGPEGKLSGDSGREYVSW</sequence>
<organism evidence="3 4">
    <name type="scientific">Daucus carota subsp. sativus</name>
    <name type="common">Carrot</name>
    <dbReference type="NCBI Taxonomy" id="79200"/>
    <lineage>
        <taxon>Eukaryota</taxon>
        <taxon>Viridiplantae</taxon>
        <taxon>Streptophyta</taxon>
        <taxon>Embryophyta</taxon>
        <taxon>Tracheophyta</taxon>
        <taxon>Spermatophyta</taxon>
        <taxon>Magnoliopsida</taxon>
        <taxon>eudicotyledons</taxon>
        <taxon>Gunneridae</taxon>
        <taxon>Pentapetalae</taxon>
        <taxon>asterids</taxon>
        <taxon>campanulids</taxon>
        <taxon>Apiales</taxon>
        <taxon>Apiaceae</taxon>
        <taxon>Apioideae</taxon>
        <taxon>Scandiceae</taxon>
        <taxon>Daucinae</taxon>
        <taxon>Daucus</taxon>
        <taxon>Daucus sect. Daucus</taxon>
    </lineage>
</organism>
<dbReference type="GO" id="GO:0016226">
    <property type="term" value="P:iron-sulfur cluster assembly"/>
    <property type="evidence" value="ECO:0007669"/>
    <property type="project" value="TreeGrafter"/>
</dbReference>
<feature type="compositionally biased region" description="Basic and acidic residues" evidence="2">
    <location>
        <begin position="1"/>
        <end position="24"/>
    </location>
</feature>
<evidence type="ECO:0008006" key="5">
    <source>
        <dbReference type="Google" id="ProtNLM"/>
    </source>
</evidence>
<keyword evidence="4" id="KW-1185">Reference proteome</keyword>
<dbReference type="AlphaFoldDB" id="A0AAF0XDR4"/>
<dbReference type="SMART" id="SM00320">
    <property type="entry name" value="WD40"/>
    <property type="match status" value="4"/>
</dbReference>
<name>A0AAF0XDR4_DAUCS</name>
<dbReference type="SUPFAM" id="SSF50978">
    <property type="entry name" value="WD40 repeat-like"/>
    <property type="match status" value="1"/>
</dbReference>
<gene>
    <name evidence="3" type="ORF">DCAR_0625603</name>
</gene>
<evidence type="ECO:0000313" key="3">
    <source>
        <dbReference type="EMBL" id="WOH06180.1"/>
    </source>
</evidence>
<evidence type="ECO:0000256" key="1">
    <source>
        <dbReference type="PROSITE-ProRule" id="PRU00221"/>
    </source>
</evidence>
<reference evidence="3" key="2">
    <citation type="submission" date="2022-03" db="EMBL/GenBank/DDBJ databases">
        <title>Draft title - Genomic analysis of global carrot germplasm unveils the trajectory of domestication and the origin of high carotenoid orange carrot.</title>
        <authorList>
            <person name="Iorizzo M."/>
            <person name="Ellison S."/>
            <person name="Senalik D."/>
            <person name="Macko-Podgorni A."/>
            <person name="Grzebelus D."/>
            <person name="Bostan H."/>
            <person name="Rolling W."/>
            <person name="Curaba J."/>
            <person name="Simon P."/>
        </authorList>
    </citation>
    <scope>NUCLEOTIDE SEQUENCE</scope>
    <source>
        <tissue evidence="3">Leaf</tissue>
    </source>
</reference>
<dbReference type="InterPro" id="IPR001680">
    <property type="entry name" value="WD40_rpt"/>
</dbReference>
<dbReference type="Pfam" id="PF00400">
    <property type="entry name" value="WD40"/>
    <property type="match status" value="4"/>
</dbReference>
<dbReference type="EMBL" id="CP093348">
    <property type="protein sequence ID" value="WOH06180.1"/>
    <property type="molecule type" value="Genomic_DNA"/>
</dbReference>
<evidence type="ECO:0000313" key="4">
    <source>
        <dbReference type="Proteomes" id="UP000077755"/>
    </source>
</evidence>
<evidence type="ECO:0000256" key="2">
    <source>
        <dbReference type="SAM" id="MobiDB-lite"/>
    </source>
</evidence>
<dbReference type="Proteomes" id="UP000077755">
    <property type="component" value="Chromosome 6"/>
</dbReference>
<accession>A0AAF0XDR4</accession>
<dbReference type="PANTHER" id="PTHR19920">
    <property type="entry name" value="WD40 PROTEIN CIAO1"/>
    <property type="match status" value="1"/>
</dbReference>
<reference evidence="3" key="1">
    <citation type="journal article" date="2016" name="Nat. Genet.">
        <title>A high-quality carrot genome assembly provides new insights into carotenoid accumulation and asterid genome evolution.</title>
        <authorList>
            <person name="Iorizzo M."/>
            <person name="Ellison S."/>
            <person name="Senalik D."/>
            <person name="Zeng P."/>
            <person name="Satapoomin P."/>
            <person name="Huang J."/>
            <person name="Bowman M."/>
            <person name="Iovene M."/>
            <person name="Sanseverino W."/>
            <person name="Cavagnaro P."/>
            <person name="Yildiz M."/>
            <person name="Macko-Podgorni A."/>
            <person name="Moranska E."/>
            <person name="Grzebelus E."/>
            <person name="Grzebelus D."/>
            <person name="Ashrafi H."/>
            <person name="Zheng Z."/>
            <person name="Cheng S."/>
            <person name="Spooner D."/>
            <person name="Van Deynze A."/>
            <person name="Simon P."/>
        </authorList>
    </citation>
    <scope>NUCLEOTIDE SEQUENCE</scope>
    <source>
        <tissue evidence="3">Leaf</tissue>
    </source>
</reference>
<feature type="repeat" description="WD" evidence="1">
    <location>
        <begin position="166"/>
        <end position="197"/>
    </location>
</feature>
<dbReference type="Gene3D" id="2.130.10.10">
    <property type="entry name" value="YVTN repeat-like/Quinoprotein amine dehydrogenase"/>
    <property type="match status" value="1"/>
</dbReference>
<dbReference type="GO" id="GO:0097361">
    <property type="term" value="C:cytosolic [4Fe-4S] assembly targeting complex"/>
    <property type="evidence" value="ECO:0007669"/>
    <property type="project" value="TreeGrafter"/>
</dbReference>